<dbReference type="EMBL" id="JAACXV010000410">
    <property type="protein sequence ID" value="KAF7277990.1"/>
    <property type="molecule type" value="Genomic_DNA"/>
</dbReference>
<dbReference type="AlphaFoldDB" id="A0A834IHB8"/>
<gene>
    <name evidence="1" type="ORF">GWI33_008986</name>
</gene>
<name>A0A834IHB8_RHYFE</name>
<keyword evidence="2" id="KW-1185">Reference proteome</keyword>
<protein>
    <recommendedName>
        <fullName evidence="3">A-kinase anchor protein 14</fullName>
    </recommendedName>
</protein>
<evidence type="ECO:0000313" key="2">
    <source>
        <dbReference type="Proteomes" id="UP000625711"/>
    </source>
</evidence>
<reference evidence="1" key="1">
    <citation type="submission" date="2020-08" db="EMBL/GenBank/DDBJ databases">
        <title>Genome sequencing and assembly of the red palm weevil Rhynchophorus ferrugineus.</title>
        <authorList>
            <person name="Dias G.B."/>
            <person name="Bergman C.M."/>
            <person name="Manee M."/>
        </authorList>
    </citation>
    <scope>NUCLEOTIDE SEQUENCE</scope>
    <source>
        <strain evidence="1">AA-2017</strain>
        <tissue evidence="1">Whole larva</tissue>
    </source>
</reference>
<evidence type="ECO:0000313" key="1">
    <source>
        <dbReference type="EMBL" id="KAF7277990.1"/>
    </source>
</evidence>
<dbReference type="PANTHER" id="PTHR35075:SF1">
    <property type="entry name" value="A-KINASE ANCHOR PROTEIN 14"/>
    <property type="match status" value="1"/>
</dbReference>
<dbReference type="OrthoDB" id="2148342at2759"/>
<evidence type="ECO:0008006" key="3">
    <source>
        <dbReference type="Google" id="ProtNLM"/>
    </source>
</evidence>
<dbReference type="InterPro" id="IPR025663">
    <property type="entry name" value="AKAP_28"/>
</dbReference>
<accession>A0A834IHB8</accession>
<dbReference type="GO" id="GO:0005952">
    <property type="term" value="C:cAMP-dependent protein kinase complex"/>
    <property type="evidence" value="ECO:0007669"/>
    <property type="project" value="TreeGrafter"/>
</dbReference>
<dbReference type="Pfam" id="PF14469">
    <property type="entry name" value="AKAP28"/>
    <property type="match status" value="1"/>
</dbReference>
<dbReference type="PANTHER" id="PTHR35075">
    <property type="entry name" value="A-KINASE ANCHOR PROTEIN 14"/>
    <property type="match status" value="1"/>
</dbReference>
<dbReference type="InterPro" id="IPR053084">
    <property type="entry name" value="AKAP"/>
</dbReference>
<proteinExistence type="predicted"/>
<sequence>MEDKKEENKKNQYHCLDDICILVDIPSASTFMSRLSKLQEENEGTVIEYRDNIDDESDDEEEIAWKSSHDNKDLIKIPILDSSSHKQRSFAKTRYSTSIPELVCAEFTDPVTFAKEFVKEIIQKSEETIATKDVAPDSKHSEHLIKTTESSSDFDYVETNRSFTTWPTIEEFTIELGANKIDEYLSSFETDEDWLYVIYYHGTKELISSDIHKYQAIYSLPTWRYPIAQATASIYFTIEICKVKPKSCFVNVTFQYETFRKQYKPGIFDFQEKWLHYILDSKINLFKTITY</sequence>
<dbReference type="GO" id="GO:0034237">
    <property type="term" value="F:protein kinase A regulatory subunit binding"/>
    <property type="evidence" value="ECO:0007669"/>
    <property type="project" value="TreeGrafter"/>
</dbReference>
<comment type="caution">
    <text evidence="1">The sequence shown here is derived from an EMBL/GenBank/DDBJ whole genome shotgun (WGS) entry which is preliminary data.</text>
</comment>
<dbReference type="Proteomes" id="UP000625711">
    <property type="component" value="Unassembled WGS sequence"/>
</dbReference>
<organism evidence="1 2">
    <name type="scientific">Rhynchophorus ferrugineus</name>
    <name type="common">Red palm weevil</name>
    <name type="synonym">Curculio ferrugineus</name>
    <dbReference type="NCBI Taxonomy" id="354439"/>
    <lineage>
        <taxon>Eukaryota</taxon>
        <taxon>Metazoa</taxon>
        <taxon>Ecdysozoa</taxon>
        <taxon>Arthropoda</taxon>
        <taxon>Hexapoda</taxon>
        <taxon>Insecta</taxon>
        <taxon>Pterygota</taxon>
        <taxon>Neoptera</taxon>
        <taxon>Endopterygota</taxon>
        <taxon>Coleoptera</taxon>
        <taxon>Polyphaga</taxon>
        <taxon>Cucujiformia</taxon>
        <taxon>Curculionidae</taxon>
        <taxon>Dryophthorinae</taxon>
        <taxon>Rhynchophorus</taxon>
    </lineage>
</organism>